<evidence type="ECO:0000256" key="7">
    <source>
        <dbReference type="ARBA" id="ARBA00023303"/>
    </source>
</evidence>
<feature type="transmembrane region" description="Helical" evidence="9">
    <location>
        <begin position="210"/>
        <end position="233"/>
    </location>
</feature>
<gene>
    <name evidence="11" type="ORF">DME_LOCUS6890</name>
</gene>
<reference evidence="14" key="1">
    <citation type="submission" date="2016-04" db="UniProtKB">
        <authorList>
            <consortium name="WormBaseParasite"/>
        </authorList>
    </citation>
    <scope>IDENTIFICATION</scope>
</reference>
<reference evidence="11 13" key="2">
    <citation type="submission" date="2018-11" db="EMBL/GenBank/DDBJ databases">
        <authorList>
            <consortium name="Pathogen Informatics"/>
        </authorList>
    </citation>
    <scope>NUCLEOTIDE SEQUENCE [LARGE SCALE GENOMIC DNA]</scope>
</reference>
<comment type="subcellular location">
    <subcellularLocation>
        <location evidence="1">Membrane</location>
        <topology evidence="1">Multi-pass membrane protein</topology>
    </subcellularLocation>
</comment>
<protein>
    <submittedName>
        <fullName evidence="14">Ion channel</fullName>
    </submittedName>
</protein>
<evidence type="ECO:0000256" key="4">
    <source>
        <dbReference type="ARBA" id="ARBA00022989"/>
    </source>
</evidence>
<evidence type="ECO:0000259" key="10">
    <source>
        <dbReference type="Pfam" id="PF07885"/>
    </source>
</evidence>
<keyword evidence="13" id="KW-1185">Reference proteome</keyword>
<dbReference type="STRING" id="318479.A0A158Q3J6"/>
<feature type="transmembrane region" description="Helical" evidence="9">
    <location>
        <begin position="137"/>
        <end position="166"/>
    </location>
</feature>
<organism evidence="12 14">
    <name type="scientific">Dracunculus medinensis</name>
    <name type="common">Guinea worm</name>
    <dbReference type="NCBI Taxonomy" id="318479"/>
    <lineage>
        <taxon>Eukaryota</taxon>
        <taxon>Metazoa</taxon>
        <taxon>Ecdysozoa</taxon>
        <taxon>Nematoda</taxon>
        <taxon>Chromadorea</taxon>
        <taxon>Rhabditida</taxon>
        <taxon>Spirurina</taxon>
        <taxon>Dracunculoidea</taxon>
        <taxon>Dracunculidae</taxon>
        <taxon>Dracunculus</taxon>
    </lineage>
</organism>
<evidence type="ECO:0000313" key="13">
    <source>
        <dbReference type="Proteomes" id="UP000274756"/>
    </source>
</evidence>
<comment type="similarity">
    <text evidence="8">Belongs to the two pore domain potassium channel (TC 1.A.1.8) family.</text>
</comment>
<keyword evidence="2 8" id="KW-0813">Transport</keyword>
<name>A0A158Q3J6_DRAME</name>
<dbReference type="GO" id="GO:0005886">
    <property type="term" value="C:plasma membrane"/>
    <property type="evidence" value="ECO:0007669"/>
    <property type="project" value="TreeGrafter"/>
</dbReference>
<feature type="transmembrane region" description="Helical" evidence="9">
    <location>
        <begin position="14"/>
        <end position="34"/>
    </location>
</feature>
<dbReference type="GO" id="GO:0022841">
    <property type="term" value="F:potassium ion leak channel activity"/>
    <property type="evidence" value="ECO:0007669"/>
    <property type="project" value="TreeGrafter"/>
</dbReference>
<dbReference type="GO" id="GO:0030322">
    <property type="term" value="P:stabilization of membrane potential"/>
    <property type="evidence" value="ECO:0007669"/>
    <property type="project" value="TreeGrafter"/>
</dbReference>
<dbReference type="WBParaSite" id="DME_0000253001-mRNA-1">
    <property type="protein sequence ID" value="DME_0000253001-mRNA-1"/>
    <property type="gene ID" value="DME_0000253001"/>
</dbReference>
<dbReference type="PRINTS" id="PR01333">
    <property type="entry name" value="2POREKCHANEL"/>
</dbReference>
<dbReference type="InterPro" id="IPR003280">
    <property type="entry name" value="2pore_dom_K_chnl"/>
</dbReference>
<keyword evidence="6 9" id="KW-0472">Membrane</keyword>
<dbReference type="AlphaFoldDB" id="A0A158Q3J6"/>
<evidence type="ECO:0000256" key="9">
    <source>
        <dbReference type="SAM" id="Phobius"/>
    </source>
</evidence>
<dbReference type="SUPFAM" id="SSF81324">
    <property type="entry name" value="Voltage-gated potassium channels"/>
    <property type="match status" value="2"/>
</dbReference>
<evidence type="ECO:0000256" key="1">
    <source>
        <dbReference type="ARBA" id="ARBA00004141"/>
    </source>
</evidence>
<evidence type="ECO:0000313" key="14">
    <source>
        <dbReference type="WBParaSite" id="DME_0000253001-mRNA-1"/>
    </source>
</evidence>
<feature type="transmembrane region" description="Helical" evidence="9">
    <location>
        <begin position="240"/>
        <end position="258"/>
    </location>
</feature>
<keyword evidence="4 9" id="KW-1133">Transmembrane helix</keyword>
<proteinExistence type="inferred from homology"/>
<evidence type="ECO:0000256" key="5">
    <source>
        <dbReference type="ARBA" id="ARBA00023065"/>
    </source>
</evidence>
<feature type="transmembrane region" description="Helical" evidence="9">
    <location>
        <begin position="264"/>
        <end position="285"/>
    </location>
</feature>
<evidence type="ECO:0000256" key="6">
    <source>
        <dbReference type="ARBA" id="ARBA00023136"/>
    </source>
</evidence>
<dbReference type="InterPro" id="IPR013099">
    <property type="entry name" value="K_chnl_dom"/>
</dbReference>
<accession>A0A158Q3J6</accession>
<dbReference type="Proteomes" id="UP000038040">
    <property type="component" value="Unplaced"/>
</dbReference>
<dbReference type="Proteomes" id="UP000274756">
    <property type="component" value="Unassembled WGS sequence"/>
</dbReference>
<dbReference type="Pfam" id="PF07885">
    <property type="entry name" value="Ion_trans_2"/>
    <property type="match status" value="2"/>
</dbReference>
<evidence type="ECO:0000313" key="11">
    <source>
        <dbReference type="EMBL" id="VDN56917.1"/>
    </source>
</evidence>
<keyword evidence="3 8" id="KW-0812">Transmembrane</keyword>
<keyword evidence="7 8" id="KW-0407">Ion channel</keyword>
<evidence type="ECO:0000313" key="12">
    <source>
        <dbReference type="Proteomes" id="UP000038040"/>
    </source>
</evidence>
<dbReference type="Gene3D" id="1.10.287.70">
    <property type="match status" value="1"/>
</dbReference>
<feature type="domain" description="Potassium channel" evidence="10">
    <location>
        <begin position="96"/>
        <end position="158"/>
    </location>
</feature>
<evidence type="ECO:0000256" key="3">
    <source>
        <dbReference type="ARBA" id="ARBA00022692"/>
    </source>
</evidence>
<dbReference type="GO" id="GO:0015271">
    <property type="term" value="F:outward rectifier potassium channel activity"/>
    <property type="evidence" value="ECO:0007669"/>
    <property type="project" value="TreeGrafter"/>
</dbReference>
<dbReference type="PANTHER" id="PTHR11003">
    <property type="entry name" value="POTASSIUM CHANNEL, SUBFAMILY K"/>
    <property type="match status" value="1"/>
</dbReference>
<dbReference type="OrthoDB" id="297496at2759"/>
<keyword evidence="5 8" id="KW-0406">Ion transport</keyword>
<feature type="domain" description="Potassium channel" evidence="10">
    <location>
        <begin position="219"/>
        <end position="289"/>
    </location>
</feature>
<dbReference type="EMBL" id="UYYG01001157">
    <property type="protein sequence ID" value="VDN56917.1"/>
    <property type="molecule type" value="Genomic_DNA"/>
</dbReference>
<dbReference type="PANTHER" id="PTHR11003:SF345">
    <property type="entry name" value="TWIK FAMILY OF POTASSIUM CHANNELS PROTEIN 18"/>
    <property type="match status" value="1"/>
</dbReference>
<sequence>MAIISLLKGNLKSILPILFLIIYTIIGAFIFMVLEGPNEINELKLLINERENLIEDTAFKLYKIRGGNPSRIYNRTIRALKIFSQQLGVTELNINNTKWTLLGSIYYSVTVYTTIGKLKQGYGDIYPITWSGRLVTIIYAFIGIPLALVSLYSLGKLFAVICIFFWKVLVQSLVKTSRFVSKDIEKQVKKLDVEDQESDNVDDGEYLLNFPISVLIALTIAWVLFCAWVFLALEGWNYGTSLYFTLISLTTIGFGDVLPSQSEIWATGLCVLVGLSLVSTVLSMVQQQIEALTKVKE</sequence>
<evidence type="ECO:0000256" key="8">
    <source>
        <dbReference type="RuleBase" id="RU003857"/>
    </source>
</evidence>
<evidence type="ECO:0000256" key="2">
    <source>
        <dbReference type="ARBA" id="ARBA00022448"/>
    </source>
</evidence>